<evidence type="ECO:0000256" key="1">
    <source>
        <dbReference type="SAM" id="MobiDB-lite"/>
    </source>
</evidence>
<dbReference type="Pfam" id="PF10154">
    <property type="entry name" value="Fy-3"/>
    <property type="match status" value="1"/>
</dbReference>
<feature type="region of interest" description="Disordered" evidence="1">
    <location>
        <begin position="99"/>
        <end position="119"/>
    </location>
</feature>
<gene>
    <name evidence="2" type="ORF">g.4054</name>
</gene>
<organism evidence="2">
    <name type="scientific">Pectinophora gossypiella</name>
    <name type="common">Cotton pink bollworm</name>
    <name type="synonym">Depressaria gossypiella</name>
    <dbReference type="NCBI Taxonomy" id="13191"/>
    <lineage>
        <taxon>Eukaryota</taxon>
        <taxon>Metazoa</taxon>
        <taxon>Ecdysozoa</taxon>
        <taxon>Arthropoda</taxon>
        <taxon>Hexapoda</taxon>
        <taxon>Insecta</taxon>
        <taxon>Pterygota</taxon>
        <taxon>Neoptera</taxon>
        <taxon>Endopterygota</taxon>
        <taxon>Lepidoptera</taxon>
        <taxon>Glossata</taxon>
        <taxon>Ditrysia</taxon>
        <taxon>Gelechioidea</taxon>
        <taxon>Gelechiidae</taxon>
        <taxon>Apatetrinae</taxon>
        <taxon>Pectinophora</taxon>
    </lineage>
</organism>
<dbReference type="AlphaFoldDB" id="A0A1E1W0L9"/>
<dbReference type="InterPro" id="IPR019311">
    <property type="entry name" value="Fy-3"/>
</dbReference>
<dbReference type="OrthoDB" id="415359at2759"/>
<feature type="non-terminal residue" evidence="2">
    <location>
        <position position="119"/>
    </location>
</feature>
<name>A0A1E1W0L9_PECGO</name>
<sequence length="119" mass="13059">AILALEGGYARTVLATLRQRDEDITNLTQKQTEEMEECVRLVNTFTTEAEINALAAKHFEQQAVAAGRWGSQLDALGHAQRARYRAWIMATLDDYHSSAPLTTPSNSPLSSFPPEAVGV</sequence>
<feature type="non-terminal residue" evidence="2">
    <location>
        <position position="1"/>
    </location>
</feature>
<dbReference type="EMBL" id="GDQN01010516">
    <property type="protein sequence ID" value="JAT80538.1"/>
    <property type="molecule type" value="Transcribed_RNA"/>
</dbReference>
<dbReference type="PANTHER" id="PTHR16525">
    <property type="entry name" value="PROTEIN C12ORF4"/>
    <property type="match status" value="1"/>
</dbReference>
<proteinExistence type="predicted"/>
<protein>
    <submittedName>
        <fullName evidence="2">Uncharacterized protein</fullName>
    </submittedName>
</protein>
<evidence type="ECO:0000313" key="2">
    <source>
        <dbReference type="EMBL" id="JAT80538.1"/>
    </source>
</evidence>
<dbReference type="GO" id="GO:0005737">
    <property type="term" value="C:cytoplasm"/>
    <property type="evidence" value="ECO:0007669"/>
    <property type="project" value="TreeGrafter"/>
</dbReference>
<accession>A0A1E1W0L9</accession>
<dbReference type="PANTHER" id="PTHR16525:SF0">
    <property type="entry name" value="PROTEIN C12ORF4"/>
    <property type="match status" value="1"/>
</dbReference>
<reference evidence="2" key="1">
    <citation type="submission" date="2015-09" db="EMBL/GenBank/DDBJ databases">
        <title>De novo assembly of Pectinophora gossypiella (Pink Bollworm) gut transcriptome.</title>
        <authorList>
            <person name="Tassone E.E."/>
        </authorList>
    </citation>
    <scope>NUCLEOTIDE SEQUENCE</scope>
</reference>